<dbReference type="Proteomes" id="UP001218188">
    <property type="component" value="Unassembled WGS sequence"/>
</dbReference>
<accession>A0AAD6X6X6</accession>
<evidence type="ECO:0000256" key="1">
    <source>
        <dbReference type="SAM" id="MobiDB-lite"/>
    </source>
</evidence>
<evidence type="ECO:0000313" key="2">
    <source>
        <dbReference type="EMBL" id="KAJ7041288.1"/>
    </source>
</evidence>
<keyword evidence="3" id="KW-1185">Reference proteome</keyword>
<dbReference type="Pfam" id="PF18758">
    <property type="entry name" value="KDZ"/>
    <property type="match status" value="1"/>
</dbReference>
<dbReference type="PANTHER" id="PTHR33096">
    <property type="entry name" value="CXC2 DOMAIN-CONTAINING PROTEIN"/>
    <property type="match status" value="1"/>
</dbReference>
<dbReference type="AlphaFoldDB" id="A0AAD6X6X6"/>
<comment type="caution">
    <text evidence="2">The sequence shown here is derived from an EMBL/GenBank/DDBJ whole genome shotgun (WGS) entry which is preliminary data.</text>
</comment>
<protein>
    <recommendedName>
        <fullName evidence="4">CxC1-like cysteine cluster associated with KDZ transposases domain-containing protein</fullName>
    </recommendedName>
</protein>
<dbReference type="InterPro" id="IPR040521">
    <property type="entry name" value="KDZ"/>
</dbReference>
<dbReference type="EMBL" id="JARJCM010000018">
    <property type="protein sequence ID" value="KAJ7041288.1"/>
    <property type="molecule type" value="Genomic_DNA"/>
</dbReference>
<dbReference type="PANTHER" id="PTHR33096:SF1">
    <property type="entry name" value="CXC1-LIKE CYSTEINE CLUSTER ASSOCIATED WITH KDZ TRANSPOSASES DOMAIN-CONTAINING PROTEIN"/>
    <property type="match status" value="1"/>
</dbReference>
<name>A0AAD6X6X6_9AGAR</name>
<organism evidence="2 3">
    <name type="scientific">Mycena alexandri</name>
    <dbReference type="NCBI Taxonomy" id="1745969"/>
    <lineage>
        <taxon>Eukaryota</taxon>
        <taxon>Fungi</taxon>
        <taxon>Dikarya</taxon>
        <taxon>Basidiomycota</taxon>
        <taxon>Agaricomycotina</taxon>
        <taxon>Agaricomycetes</taxon>
        <taxon>Agaricomycetidae</taxon>
        <taxon>Agaricales</taxon>
        <taxon>Marasmiineae</taxon>
        <taxon>Mycenaceae</taxon>
        <taxon>Mycena</taxon>
    </lineage>
</organism>
<sequence>MFSHPTDAVRSNQTLLLHGYIGSTPEKPTLAFSLRTLEIYRQIHRVCPRFTIDSLARTLNHLHKVPRRAYLALAEQLTTAYDAYLEILRQVEQRTQAALGRQEGWEARHVCPPCFYTVKDEPRLKFSFLGALDGNNSLKLVDSTFRAGNPRFDNRKSRSFRWLTPAEVDLYKDEVKNAPKVSMATAAAVAAVTESLTGLETTAPASSTSPANAHLSTSATPTSTGPATTSTDPTTTPAPTPDDDDVAWLNVNEMNGEESEELAKCVNTCVERWKAAGPEARKKMFALFAVAGIFISVCRHGHVLLICDMIRSGELMKYPLAIVARLFELYGADIALGYDIMCAFYKTLLRSSLGRQTVKLRMRGVVPAFHGHAHNRSCQLGWHPMYVDGVGLEDFEECEHTFCLSNNLANCTRLATPFHRQQQIDEHFLFHDKDKHAASGNFIFQNYQQAVEKITLNSIKLKTLEEQLHTKDSDYEQDLIDEARHLDALRTEPPDVARTVDYMELLAKYKSAEICARYRTTYNRVLLIDEELSRFEVEHGYAVRWTPEHAEYKAASEMMVQRRYRRALDELERLVVQRLMELTKLSLSGVAYKLRDKISKALKTRSEAIHRAVNTYNTAAAALDPPREQLSYLAVIKTVSLAEFDILRDTRTDICLLPWTFPARCEAATLYFGIKRAKEEIRRLNVEIKRLITFMIDDHVDHYRAIQRVYLQDPDLARELSDRWVHQTRINDSVVERLVKASRLPGFSGNLFPGQRIVVEYEEDNDAAAIPREMEGVDGDLIVQFMESLDLVNVDMLE</sequence>
<reference evidence="2" key="1">
    <citation type="submission" date="2023-03" db="EMBL/GenBank/DDBJ databases">
        <title>Massive genome expansion in bonnet fungi (Mycena s.s.) driven by repeated elements and novel gene families across ecological guilds.</title>
        <authorList>
            <consortium name="Lawrence Berkeley National Laboratory"/>
            <person name="Harder C.B."/>
            <person name="Miyauchi S."/>
            <person name="Viragh M."/>
            <person name="Kuo A."/>
            <person name="Thoen E."/>
            <person name="Andreopoulos B."/>
            <person name="Lu D."/>
            <person name="Skrede I."/>
            <person name="Drula E."/>
            <person name="Henrissat B."/>
            <person name="Morin E."/>
            <person name="Kohler A."/>
            <person name="Barry K."/>
            <person name="LaButti K."/>
            <person name="Morin E."/>
            <person name="Salamov A."/>
            <person name="Lipzen A."/>
            <person name="Mereny Z."/>
            <person name="Hegedus B."/>
            <person name="Baldrian P."/>
            <person name="Stursova M."/>
            <person name="Weitz H."/>
            <person name="Taylor A."/>
            <person name="Grigoriev I.V."/>
            <person name="Nagy L.G."/>
            <person name="Martin F."/>
            <person name="Kauserud H."/>
        </authorList>
    </citation>
    <scope>NUCLEOTIDE SEQUENCE</scope>
    <source>
        <strain evidence="2">CBHHK200</strain>
    </source>
</reference>
<evidence type="ECO:0000313" key="3">
    <source>
        <dbReference type="Proteomes" id="UP001218188"/>
    </source>
</evidence>
<gene>
    <name evidence="2" type="ORF">C8F04DRAFT_1208483</name>
</gene>
<feature type="compositionally biased region" description="Low complexity" evidence="1">
    <location>
        <begin position="201"/>
        <end position="237"/>
    </location>
</feature>
<evidence type="ECO:0008006" key="4">
    <source>
        <dbReference type="Google" id="ProtNLM"/>
    </source>
</evidence>
<feature type="region of interest" description="Disordered" evidence="1">
    <location>
        <begin position="201"/>
        <end position="246"/>
    </location>
</feature>
<proteinExistence type="predicted"/>